<protein>
    <submittedName>
        <fullName evidence="6">Helix-turn-helix domain-containing protein</fullName>
    </submittedName>
</protein>
<dbReference type="Pfam" id="PF09339">
    <property type="entry name" value="HTH_IclR"/>
    <property type="match status" value="1"/>
</dbReference>
<evidence type="ECO:0000313" key="6">
    <source>
        <dbReference type="EMBL" id="NOU96157.1"/>
    </source>
</evidence>
<dbReference type="SUPFAM" id="SSF46785">
    <property type="entry name" value="Winged helix' DNA-binding domain"/>
    <property type="match status" value="1"/>
</dbReference>
<feature type="domain" description="IclR-ED" evidence="5">
    <location>
        <begin position="75"/>
        <end position="258"/>
    </location>
</feature>
<evidence type="ECO:0000259" key="5">
    <source>
        <dbReference type="PROSITE" id="PS51078"/>
    </source>
</evidence>
<dbReference type="InterPro" id="IPR014757">
    <property type="entry name" value="Tscrpt_reg_IclR_C"/>
</dbReference>
<dbReference type="GO" id="GO:0003700">
    <property type="term" value="F:DNA-binding transcription factor activity"/>
    <property type="evidence" value="ECO:0007669"/>
    <property type="project" value="TreeGrafter"/>
</dbReference>
<feature type="domain" description="HTH iclR-type" evidence="4">
    <location>
        <begin position="13"/>
        <end position="74"/>
    </location>
</feature>
<dbReference type="Proteomes" id="UP000641588">
    <property type="component" value="Unassembled WGS sequence"/>
</dbReference>
<keyword evidence="7" id="KW-1185">Reference proteome</keyword>
<dbReference type="RefSeq" id="WP_171654372.1">
    <property type="nucleotide sequence ID" value="NZ_WHOD01000087.1"/>
</dbReference>
<dbReference type="InterPro" id="IPR029016">
    <property type="entry name" value="GAF-like_dom_sf"/>
</dbReference>
<reference evidence="6" key="1">
    <citation type="submission" date="2019-10" db="EMBL/GenBank/DDBJ databases">
        <title>Description of Paenibacillus glebae sp. nov.</title>
        <authorList>
            <person name="Carlier A."/>
            <person name="Qi S."/>
        </authorList>
    </citation>
    <scope>NUCLEOTIDE SEQUENCE</scope>
    <source>
        <strain evidence="6">LMG 31456</strain>
    </source>
</reference>
<dbReference type="Gene3D" id="3.30.450.40">
    <property type="match status" value="1"/>
</dbReference>
<dbReference type="GO" id="GO:0003677">
    <property type="term" value="F:DNA binding"/>
    <property type="evidence" value="ECO:0007669"/>
    <property type="project" value="UniProtKB-KW"/>
</dbReference>
<dbReference type="PANTHER" id="PTHR30136">
    <property type="entry name" value="HELIX-TURN-HELIX TRANSCRIPTIONAL REGULATOR, ICLR FAMILY"/>
    <property type="match status" value="1"/>
</dbReference>
<keyword evidence="1" id="KW-0805">Transcription regulation</keyword>
<evidence type="ECO:0000256" key="3">
    <source>
        <dbReference type="ARBA" id="ARBA00023163"/>
    </source>
</evidence>
<organism evidence="6 7">
    <name type="scientific">Paenibacillus foliorum</name>
    <dbReference type="NCBI Taxonomy" id="2654974"/>
    <lineage>
        <taxon>Bacteria</taxon>
        <taxon>Bacillati</taxon>
        <taxon>Bacillota</taxon>
        <taxon>Bacilli</taxon>
        <taxon>Bacillales</taxon>
        <taxon>Paenibacillaceae</taxon>
        <taxon>Paenibacillus</taxon>
    </lineage>
</organism>
<accession>A0A972K4M2</accession>
<dbReference type="InterPro" id="IPR036390">
    <property type="entry name" value="WH_DNA-bd_sf"/>
</dbReference>
<dbReference type="PROSITE" id="PS51078">
    <property type="entry name" value="ICLR_ED"/>
    <property type="match status" value="1"/>
</dbReference>
<keyword evidence="3" id="KW-0804">Transcription</keyword>
<evidence type="ECO:0000256" key="2">
    <source>
        <dbReference type="ARBA" id="ARBA00023125"/>
    </source>
</evidence>
<dbReference type="PROSITE" id="PS51077">
    <property type="entry name" value="HTH_ICLR"/>
    <property type="match status" value="1"/>
</dbReference>
<dbReference type="InterPro" id="IPR005471">
    <property type="entry name" value="Tscrpt_reg_IclR_N"/>
</dbReference>
<dbReference type="Pfam" id="PF01614">
    <property type="entry name" value="IclR_C"/>
    <property type="match status" value="1"/>
</dbReference>
<keyword evidence="2" id="KW-0238">DNA-binding</keyword>
<sequence length="270" mass="30027">MKETEDKLERYTIQSIDKALDLIELLADRGSLSLIELTELLNQPKSSTYRIVLTLENRGFISRSDEDGKYCLGYKQLLITKNLLERNNIRTAALPEMKKLSELFGDTVNLGVLLEGEIMYLEIIESIHALRMTDSVGSKSPFHATAMGKAILAYLPEKLIEQLLTQFGLPAITPQTITSKEIFHQELEKVRCCGYAIDDQEIVEGARCVASPIFGMFGHVYGAISVSGPMHRYSDDKIPELSRHVSTAAASVSLKLGHENSLSPSSRAEH</sequence>
<dbReference type="InterPro" id="IPR050707">
    <property type="entry name" value="HTH_MetabolicPath_Reg"/>
</dbReference>
<dbReference type="GO" id="GO:0045892">
    <property type="term" value="P:negative regulation of DNA-templated transcription"/>
    <property type="evidence" value="ECO:0007669"/>
    <property type="project" value="TreeGrafter"/>
</dbReference>
<dbReference type="InterPro" id="IPR036388">
    <property type="entry name" value="WH-like_DNA-bd_sf"/>
</dbReference>
<name>A0A972K4M2_9BACL</name>
<dbReference type="AlphaFoldDB" id="A0A972K4M2"/>
<evidence type="ECO:0000256" key="1">
    <source>
        <dbReference type="ARBA" id="ARBA00023015"/>
    </source>
</evidence>
<comment type="caution">
    <text evidence="6">The sequence shown here is derived from an EMBL/GenBank/DDBJ whole genome shotgun (WGS) entry which is preliminary data.</text>
</comment>
<dbReference type="SUPFAM" id="SSF55781">
    <property type="entry name" value="GAF domain-like"/>
    <property type="match status" value="1"/>
</dbReference>
<dbReference type="EMBL" id="WHOD01000087">
    <property type="protein sequence ID" value="NOU96157.1"/>
    <property type="molecule type" value="Genomic_DNA"/>
</dbReference>
<dbReference type="Gene3D" id="1.10.10.10">
    <property type="entry name" value="Winged helix-like DNA-binding domain superfamily/Winged helix DNA-binding domain"/>
    <property type="match status" value="1"/>
</dbReference>
<dbReference type="PANTHER" id="PTHR30136:SF24">
    <property type="entry name" value="HTH-TYPE TRANSCRIPTIONAL REPRESSOR ALLR"/>
    <property type="match status" value="1"/>
</dbReference>
<evidence type="ECO:0000313" key="7">
    <source>
        <dbReference type="Proteomes" id="UP000641588"/>
    </source>
</evidence>
<proteinExistence type="predicted"/>
<evidence type="ECO:0000259" key="4">
    <source>
        <dbReference type="PROSITE" id="PS51077"/>
    </source>
</evidence>
<gene>
    <name evidence="6" type="ORF">GC093_23445</name>
</gene>
<dbReference type="SMART" id="SM00346">
    <property type="entry name" value="HTH_ICLR"/>
    <property type="match status" value="1"/>
</dbReference>